<reference evidence="1" key="2">
    <citation type="journal article" date="2015" name="Data Brief">
        <title>Shoot transcriptome of the giant reed, Arundo donax.</title>
        <authorList>
            <person name="Barrero R.A."/>
            <person name="Guerrero F.D."/>
            <person name="Moolhuijzen P."/>
            <person name="Goolsby J.A."/>
            <person name="Tidwell J."/>
            <person name="Bellgard S.E."/>
            <person name="Bellgard M.I."/>
        </authorList>
    </citation>
    <scope>NUCLEOTIDE SEQUENCE</scope>
    <source>
        <tissue evidence="1">Shoot tissue taken approximately 20 cm above the soil surface</tissue>
    </source>
</reference>
<proteinExistence type="predicted"/>
<organism evidence="1">
    <name type="scientific">Arundo donax</name>
    <name type="common">Giant reed</name>
    <name type="synonym">Donax arundinaceus</name>
    <dbReference type="NCBI Taxonomy" id="35708"/>
    <lineage>
        <taxon>Eukaryota</taxon>
        <taxon>Viridiplantae</taxon>
        <taxon>Streptophyta</taxon>
        <taxon>Embryophyta</taxon>
        <taxon>Tracheophyta</taxon>
        <taxon>Spermatophyta</taxon>
        <taxon>Magnoliopsida</taxon>
        <taxon>Liliopsida</taxon>
        <taxon>Poales</taxon>
        <taxon>Poaceae</taxon>
        <taxon>PACMAD clade</taxon>
        <taxon>Arundinoideae</taxon>
        <taxon>Arundineae</taxon>
        <taxon>Arundo</taxon>
    </lineage>
</organism>
<sequence length="57" mass="6361">MLCEEVLVAGYFVAKGYLAMKLVVMGVTVHSLHKSYLPSSFSVLHHEEHVHCGKMCL</sequence>
<name>A0A0A9EJ68_ARUDO</name>
<reference evidence="1" key="1">
    <citation type="submission" date="2014-09" db="EMBL/GenBank/DDBJ databases">
        <authorList>
            <person name="Magalhaes I.L.F."/>
            <person name="Oliveira U."/>
            <person name="Santos F.R."/>
            <person name="Vidigal T.H.D.A."/>
            <person name="Brescovit A.D."/>
            <person name="Santos A.J."/>
        </authorList>
    </citation>
    <scope>NUCLEOTIDE SEQUENCE</scope>
    <source>
        <tissue evidence="1">Shoot tissue taken approximately 20 cm above the soil surface</tissue>
    </source>
</reference>
<accession>A0A0A9EJ68</accession>
<evidence type="ECO:0000313" key="1">
    <source>
        <dbReference type="EMBL" id="JAD97925.1"/>
    </source>
</evidence>
<dbReference type="AlphaFoldDB" id="A0A0A9EJ68"/>
<protein>
    <submittedName>
        <fullName evidence="1">Uncharacterized protein</fullName>
    </submittedName>
</protein>
<dbReference type="EMBL" id="GBRH01199970">
    <property type="protein sequence ID" value="JAD97925.1"/>
    <property type="molecule type" value="Transcribed_RNA"/>
</dbReference>